<dbReference type="AlphaFoldDB" id="A0A5S3WXB8"/>
<sequence>MKINLLIVSFTLTLFSVLLPAYAAERMNIFVYHNKPPYIMNLAEQQGLYFDFVALLNASQSHTRYKLVYLPRRRIERDLNEKTLDGAVMGVHPVWFKDPDKTRYLWSEPLMYDTDEFVSCAENPFEYDGVASMSNKKFGGILGYHYFRTVKPVSAGVLERVDANSEEGLLELALRERVDFAIVSRSTLNYFIKKNRWQDHFHLSKQPHESYYRAMLAPPQLQSQFERLATTLNEASFRSKLTQLLSRYQIDAGPATAK</sequence>
<dbReference type="EMBL" id="PNCJ01000020">
    <property type="protein sequence ID" value="TMP35869.1"/>
    <property type="molecule type" value="Genomic_DNA"/>
</dbReference>
<evidence type="ECO:0000313" key="2">
    <source>
        <dbReference type="Proteomes" id="UP000306719"/>
    </source>
</evidence>
<comment type="caution">
    <text evidence="1">The sequence shown here is derived from an EMBL/GenBank/DDBJ whole genome shotgun (WGS) entry which is preliminary data.</text>
</comment>
<name>A0A5S3WXB8_9GAMM</name>
<reference evidence="1 2" key="1">
    <citation type="submission" date="2018-01" db="EMBL/GenBank/DDBJ databases">
        <authorList>
            <person name="Paulsen S."/>
            <person name="Gram L.K."/>
        </authorList>
    </citation>
    <scope>NUCLEOTIDE SEQUENCE [LARGE SCALE GENOMIC DNA]</scope>
    <source>
        <strain evidence="1 2">S2599</strain>
    </source>
</reference>
<reference evidence="2" key="2">
    <citation type="submission" date="2019-06" db="EMBL/GenBank/DDBJ databases">
        <title>Co-occurence of chitin degradation, pigmentation and bioactivity in marine Pseudoalteromonas.</title>
        <authorList>
            <person name="Sonnenschein E.C."/>
            <person name="Bech P.K."/>
        </authorList>
    </citation>
    <scope>NUCLEOTIDE SEQUENCE [LARGE SCALE GENOMIC DNA]</scope>
    <source>
        <strain evidence="2">S2599</strain>
    </source>
</reference>
<accession>A0A5S3WXB8</accession>
<dbReference type="Proteomes" id="UP000306719">
    <property type="component" value="Unassembled WGS sequence"/>
</dbReference>
<dbReference type="SUPFAM" id="SSF53850">
    <property type="entry name" value="Periplasmic binding protein-like II"/>
    <property type="match status" value="1"/>
</dbReference>
<proteinExistence type="predicted"/>
<evidence type="ECO:0000313" key="1">
    <source>
        <dbReference type="EMBL" id="TMP35869.1"/>
    </source>
</evidence>
<dbReference type="Gene3D" id="3.40.190.10">
    <property type="entry name" value="Periplasmic binding protein-like II"/>
    <property type="match status" value="2"/>
</dbReference>
<gene>
    <name evidence="1" type="ORF">CWB98_15590</name>
</gene>
<organism evidence="1 2">
    <name type="scientific">Pseudoalteromonas rubra</name>
    <dbReference type="NCBI Taxonomy" id="43658"/>
    <lineage>
        <taxon>Bacteria</taxon>
        <taxon>Pseudomonadati</taxon>
        <taxon>Pseudomonadota</taxon>
        <taxon>Gammaproteobacteria</taxon>
        <taxon>Alteromonadales</taxon>
        <taxon>Pseudoalteromonadaceae</taxon>
        <taxon>Pseudoalteromonas</taxon>
    </lineage>
</organism>
<protein>
    <submittedName>
        <fullName evidence="1">ABC transporter substrate-binding protein</fullName>
    </submittedName>
</protein>